<feature type="domain" description="DUF7666" evidence="1">
    <location>
        <begin position="1"/>
        <end position="91"/>
    </location>
</feature>
<dbReference type="InterPro" id="IPR056083">
    <property type="entry name" value="DUF7666"/>
</dbReference>
<dbReference type="EMBL" id="QXWK01000034">
    <property type="protein sequence ID" value="NBH62728.1"/>
    <property type="molecule type" value="Genomic_DNA"/>
</dbReference>
<name>A0A845QRV2_9FIRM</name>
<comment type="caution">
    <text evidence="2">The sequence shown here is derived from an EMBL/GenBank/DDBJ whole genome shotgun (WGS) entry which is preliminary data.</text>
</comment>
<accession>A0A845QRV2</accession>
<evidence type="ECO:0000259" key="1">
    <source>
        <dbReference type="Pfam" id="PF24703"/>
    </source>
</evidence>
<reference evidence="2 3" key="1">
    <citation type="submission" date="2018-08" db="EMBL/GenBank/DDBJ databases">
        <title>Murine metabolic-syndrome-specific gut microbial biobank.</title>
        <authorList>
            <person name="Liu C."/>
        </authorList>
    </citation>
    <scope>NUCLEOTIDE SEQUENCE [LARGE SCALE GENOMIC DNA]</scope>
    <source>
        <strain evidence="2 3">28</strain>
    </source>
</reference>
<evidence type="ECO:0000313" key="3">
    <source>
        <dbReference type="Proteomes" id="UP000446866"/>
    </source>
</evidence>
<dbReference type="AlphaFoldDB" id="A0A845QRV2"/>
<dbReference type="Pfam" id="PF24703">
    <property type="entry name" value="DUF7666"/>
    <property type="match status" value="1"/>
</dbReference>
<organism evidence="2 3">
    <name type="scientific">Anaerotruncus colihominis</name>
    <dbReference type="NCBI Taxonomy" id="169435"/>
    <lineage>
        <taxon>Bacteria</taxon>
        <taxon>Bacillati</taxon>
        <taxon>Bacillota</taxon>
        <taxon>Clostridia</taxon>
        <taxon>Eubacteriales</taxon>
        <taxon>Oscillospiraceae</taxon>
        <taxon>Anaerotruncus</taxon>
    </lineage>
</organism>
<dbReference type="Proteomes" id="UP000446866">
    <property type="component" value="Unassembled WGS sequence"/>
</dbReference>
<dbReference type="RefSeq" id="WP_431731840.1">
    <property type="nucleotide sequence ID" value="NZ_QXWK01000034.1"/>
</dbReference>
<proteinExistence type="predicted"/>
<protein>
    <recommendedName>
        <fullName evidence="1">DUF7666 domain-containing protein</fullName>
    </recommendedName>
</protein>
<sequence>MKAYKGFDKDLKCRGHQYEIGKTYEEESADICNTGYHACERPLDVFTYYPPATSRYCDVELDANEQKSDDSKRVGKRIKIGAEIGITGIVKAQIEYVKEQTTREQTAGDSGAATAGYRGAATAGYRGAATAGDSGAATAGDSGAATAGNYGAATAGDYGAATAGNYGAATAGD</sequence>
<keyword evidence="3" id="KW-1185">Reference proteome</keyword>
<feature type="non-terminal residue" evidence="2">
    <location>
        <position position="173"/>
    </location>
</feature>
<gene>
    <name evidence="2" type="ORF">D0435_13820</name>
</gene>
<evidence type="ECO:0000313" key="2">
    <source>
        <dbReference type="EMBL" id="NBH62728.1"/>
    </source>
</evidence>